<dbReference type="EMBL" id="CAEZYV010000142">
    <property type="protein sequence ID" value="CAB4742420.1"/>
    <property type="molecule type" value="Genomic_DNA"/>
</dbReference>
<dbReference type="Gene3D" id="3.40.630.40">
    <property type="entry name" value="Zn-dependent exopeptidases"/>
    <property type="match status" value="1"/>
</dbReference>
<name>A0A6J6T5M3_9ZZZZ</name>
<dbReference type="AlphaFoldDB" id="A0A6J6T5M3"/>
<gene>
    <name evidence="1" type="ORF">UFOPK2788_00850</name>
</gene>
<proteinExistence type="predicted"/>
<dbReference type="InterPro" id="IPR007709">
    <property type="entry name" value="N-FG_amidohydro"/>
</dbReference>
<sequence length="262" mass="29296">MAINFEVIPGDPSSHVIIHVPHSARLIPADIREPILLSNQELESELNEMTDSLTAEMVLHATANLEVSPTLFINKFSRLVIDPERFPDEREVMNKVGMGAVYLKTSTGKQLRSPDFVGRELIENYFDPYAKALTDLVSEKLKEHGRVLIIDFHSYRAEQHENAVNHGQARPPVCIGTDSFHTPQTLIDLAQSKFAIFGETVLDQPYAGTYVPLDFYGVEPRVHSIMLENRADLLVDGDLNPGPNFDQYSKVLAEFIALAANN</sequence>
<evidence type="ECO:0000313" key="1">
    <source>
        <dbReference type="EMBL" id="CAB4742420.1"/>
    </source>
</evidence>
<protein>
    <submittedName>
        <fullName evidence="1">Unannotated protein</fullName>
    </submittedName>
</protein>
<dbReference type="Pfam" id="PF05013">
    <property type="entry name" value="FGase"/>
    <property type="match status" value="1"/>
</dbReference>
<dbReference type="SUPFAM" id="SSF53187">
    <property type="entry name" value="Zn-dependent exopeptidases"/>
    <property type="match status" value="1"/>
</dbReference>
<reference evidence="1" key="1">
    <citation type="submission" date="2020-05" db="EMBL/GenBank/DDBJ databases">
        <authorList>
            <person name="Chiriac C."/>
            <person name="Salcher M."/>
            <person name="Ghai R."/>
            <person name="Kavagutti S V."/>
        </authorList>
    </citation>
    <scope>NUCLEOTIDE SEQUENCE</scope>
</reference>
<accession>A0A6J6T5M3</accession>
<organism evidence="1">
    <name type="scientific">freshwater metagenome</name>
    <dbReference type="NCBI Taxonomy" id="449393"/>
    <lineage>
        <taxon>unclassified sequences</taxon>
        <taxon>metagenomes</taxon>
        <taxon>ecological metagenomes</taxon>
    </lineage>
</organism>